<evidence type="ECO:0000256" key="1">
    <source>
        <dbReference type="SAM" id="MobiDB-lite"/>
    </source>
</evidence>
<keyword evidence="3" id="KW-1185">Reference proteome</keyword>
<reference evidence="2" key="1">
    <citation type="submission" date="2020-08" db="EMBL/GenBank/DDBJ databases">
        <title>Multicomponent nature underlies the extraordinary mechanical properties of spider dragline silk.</title>
        <authorList>
            <person name="Kono N."/>
            <person name="Nakamura H."/>
            <person name="Mori M."/>
            <person name="Yoshida Y."/>
            <person name="Ohtoshi R."/>
            <person name="Malay A.D."/>
            <person name="Moran D.A.P."/>
            <person name="Tomita M."/>
            <person name="Numata K."/>
            <person name="Arakawa K."/>
        </authorList>
    </citation>
    <scope>NUCLEOTIDE SEQUENCE</scope>
</reference>
<feature type="region of interest" description="Disordered" evidence="1">
    <location>
        <begin position="1"/>
        <end position="45"/>
    </location>
</feature>
<organism evidence="2 3">
    <name type="scientific">Nephila pilipes</name>
    <name type="common">Giant wood spider</name>
    <name type="synonym">Nephila maculata</name>
    <dbReference type="NCBI Taxonomy" id="299642"/>
    <lineage>
        <taxon>Eukaryota</taxon>
        <taxon>Metazoa</taxon>
        <taxon>Ecdysozoa</taxon>
        <taxon>Arthropoda</taxon>
        <taxon>Chelicerata</taxon>
        <taxon>Arachnida</taxon>
        <taxon>Araneae</taxon>
        <taxon>Araneomorphae</taxon>
        <taxon>Entelegynae</taxon>
        <taxon>Araneoidea</taxon>
        <taxon>Nephilidae</taxon>
        <taxon>Nephila</taxon>
    </lineage>
</organism>
<dbReference type="Proteomes" id="UP000887013">
    <property type="component" value="Unassembled WGS sequence"/>
</dbReference>
<evidence type="ECO:0000313" key="3">
    <source>
        <dbReference type="Proteomes" id="UP000887013"/>
    </source>
</evidence>
<dbReference type="EMBL" id="BMAW01023919">
    <property type="protein sequence ID" value="GFT85332.1"/>
    <property type="molecule type" value="Genomic_DNA"/>
</dbReference>
<gene>
    <name evidence="2" type="ORF">NPIL_477371</name>
</gene>
<name>A0A8X6PRK3_NEPPI</name>
<comment type="caution">
    <text evidence="2">The sequence shown here is derived from an EMBL/GenBank/DDBJ whole genome shotgun (WGS) entry which is preliminary data.</text>
</comment>
<sequence>MPRSRKTNPTSNKHSRVFSSFFGEKGPSASDLQIRPLQGEQQQQIPSLHCLSQPKLSESDLGNLDLTIMSHGKKFIITWGFRVGAGAKENDSVNISVATQGLLPKDLIRSIVRAGKWGKNKLDISGRAVIESEITLQTV</sequence>
<dbReference type="AlphaFoldDB" id="A0A8X6PRK3"/>
<protein>
    <submittedName>
        <fullName evidence="2">Uncharacterized protein</fullName>
    </submittedName>
</protein>
<evidence type="ECO:0000313" key="2">
    <source>
        <dbReference type="EMBL" id="GFT85332.1"/>
    </source>
</evidence>
<accession>A0A8X6PRK3</accession>
<proteinExistence type="predicted"/>